<comment type="caution">
    <text evidence="6">The sequence shown here is derived from an EMBL/GenBank/DDBJ whole genome shotgun (WGS) entry which is preliminary data.</text>
</comment>
<evidence type="ECO:0000256" key="2">
    <source>
        <dbReference type="ARBA" id="ARBA00022679"/>
    </source>
</evidence>
<dbReference type="RefSeq" id="WP_332290233.1">
    <property type="nucleotide sequence ID" value="NZ_JAZIBG010000028.1"/>
</dbReference>
<protein>
    <submittedName>
        <fullName evidence="6">Type II toxin-antitoxin system HipA family toxin</fullName>
    </submittedName>
</protein>
<evidence type="ECO:0000313" key="6">
    <source>
        <dbReference type="EMBL" id="MEF7615119.1"/>
    </source>
</evidence>
<keyword evidence="3" id="KW-0418">Kinase</keyword>
<dbReference type="Pfam" id="PF07804">
    <property type="entry name" value="HipA_C"/>
    <property type="match status" value="1"/>
</dbReference>
<evidence type="ECO:0000259" key="5">
    <source>
        <dbReference type="Pfam" id="PF13657"/>
    </source>
</evidence>
<dbReference type="Pfam" id="PF13657">
    <property type="entry name" value="Couple_hipA"/>
    <property type="match status" value="1"/>
</dbReference>
<gene>
    <name evidence="6" type="ORF">V4F39_14455</name>
</gene>
<dbReference type="GO" id="GO:0005829">
    <property type="term" value="C:cytosol"/>
    <property type="evidence" value="ECO:0007669"/>
    <property type="project" value="TreeGrafter"/>
</dbReference>
<keyword evidence="7" id="KW-1185">Reference proteome</keyword>
<name>A0AAW9QHJ3_9BURK</name>
<evidence type="ECO:0000259" key="4">
    <source>
        <dbReference type="Pfam" id="PF07804"/>
    </source>
</evidence>
<dbReference type="PANTHER" id="PTHR37419">
    <property type="entry name" value="SERINE/THREONINE-PROTEIN KINASE TOXIN HIPA"/>
    <property type="match status" value="1"/>
</dbReference>
<organism evidence="6 7">
    <name type="scientific">Aquincola agrisoli</name>
    <dbReference type="NCBI Taxonomy" id="3119538"/>
    <lineage>
        <taxon>Bacteria</taxon>
        <taxon>Pseudomonadati</taxon>
        <taxon>Pseudomonadota</taxon>
        <taxon>Betaproteobacteria</taxon>
        <taxon>Burkholderiales</taxon>
        <taxon>Sphaerotilaceae</taxon>
        <taxon>Aquincola</taxon>
    </lineage>
</organism>
<reference evidence="6 7" key="1">
    <citation type="submission" date="2024-02" db="EMBL/GenBank/DDBJ databases">
        <title>Genome sequence of Aquincola sp. MAHUQ-54.</title>
        <authorList>
            <person name="Huq M.A."/>
        </authorList>
    </citation>
    <scope>NUCLEOTIDE SEQUENCE [LARGE SCALE GENOMIC DNA]</scope>
    <source>
        <strain evidence="6 7">MAHUQ-54</strain>
    </source>
</reference>
<dbReference type="AlphaFoldDB" id="A0AAW9QHJ3"/>
<dbReference type="InterPro" id="IPR017508">
    <property type="entry name" value="HipA_N1"/>
</dbReference>
<proteinExistence type="inferred from homology"/>
<dbReference type="EMBL" id="JAZIBG010000028">
    <property type="protein sequence ID" value="MEF7615119.1"/>
    <property type="molecule type" value="Genomic_DNA"/>
</dbReference>
<evidence type="ECO:0000256" key="1">
    <source>
        <dbReference type="ARBA" id="ARBA00010164"/>
    </source>
</evidence>
<evidence type="ECO:0000256" key="3">
    <source>
        <dbReference type="ARBA" id="ARBA00022777"/>
    </source>
</evidence>
<dbReference type="Proteomes" id="UP001336250">
    <property type="component" value="Unassembled WGS sequence"/>
</dbReference>
<dbReference type="PANTHER" id="PTHR37419:SF1">
    <property type="entry name" value="SERINE_THREONINE-PROTEIN KINASE TOXIN HIPA"/>
    <property type="match status" value="1"/>
</dbReference>
<dbReference type="NCBIfam" id="TIGR03071">
    <property type="entry name" value="couple_hipA"/>
    <property type="match status" value="1"/>
</dbReference>
<comment type="similarity">
    <text evidence="1">Belongs to the HipA Ser/Thr kinase family.</text>
</comment>
<dbReference type="GO" id="GO:0004674">
    <property type="term" value="F:protein serine/threonine kinase activity"/>
    <property type="evidence" value="ECO:0007669"/>
    <property type="project" value="TreeGrafter"/>
</dbReference>
<evidence type="ECO:0000313" key="7">
    <source>
        <dbReference type="Proteomes" id="UP001336250"/>
    </source>
</evidence>
<sequence>MNGAFVGTWSLAPQSGDTLQYAPEWQNAPQGRPLSLSLPFMPGNAPHRGARVRAWFENLLPDSQQIRERVARRYQATTDAFDLLAQIGRDCVGALQVLPDGAAPPDVQAVDATPLTDAEVAQALRGTTAAAPLGLGADEGDFRISIAGAQEKTALLKMDGRWYVPHGATPTTHILKLPLGLVGGLRFDMSDSVENEWLCAQVLKAFGLPVAACEPVQFEDMKALAVERFDRAWWTGPAGERRLIRLPQEDLCQARGVPPAAKYEADGGPGIDGIMDVLDGAMSRDDDRRTFFQAQVIFWMLCATDGHAKNFSLFLRPGGRYQLTPLYDVLSAYPVLGEGPGRLSPFKARMAMAVRAKNAHWKMREIQRRHWLAVGERHGVVTADGRGAAFVLDELVARTAETAASVRASLPEGFPTALADSVLDGLHAAAEKLAD</sequence>
<dbReference type="InterPro" id="IPR012893">
    <property type="entry name" value="HipA-like_C"/>
</dbReference>
<feature type="domain" description="HipA-like C-terminal" evidence="4">
    <location>
        <begin position="144"/>
        <end position="399"/>
    </location>
</feature>
<dbReference type="CDD" id="cd17808">
    <property type="entry name" value="HipA_Ec_like"/>
    <property type="match status" value="1"/>
</dbReference>
<keyword evidence="2" id="KW-0808">Transferase</keyword>
<dbReference type="InterPro" id="IPR052028">
    <property type="entry name" value="HipA_Ser/Thr_kinase"/>
</dbReference>
<feature type="domain" description="HipA N-terminal subdomain 1" evidence="5">
    <location>
        <begin position="2"/>
        <end position="97"/>
    </location>
</feature>
<accession>A0AAW9QHJ3</accession>